<feature type="transmembrane region" description="Helical" evidence="6">
    <location>
        <begin position="63"/>
        <end position="82"/>
    </location>
</feature>
<dbReference type="Pfam" id="PF00753">
    <property type="entry name" value="Lactamase_B"/>
    <property type="match status" value="1"/>
</dbReference>
<dbReference type="NCBIfam" id="TIGR00361">
    <property type="entry name" value="ComEC_Rec2"/>
    <property type="match status" value="1"/>
</dbReference>
<keyword evidence="9" id="KW-1185">Reference proteome</keyword>
<evidence type="ECO:0000259" key="7">
    <source>
        <dbReference type="SMART" id="SM00849"/>
    </source>
</evidence>
<dbReference type="InterPro" id="IPR036866">
    <property type="entry name" value="RibonucZ/Hydroxyglut_hydro"/>
</dbReference>
<dbReference type="GO" id="GO:0030420">
    <property type="term" value="P:establishment of competence for transformation"/>
    <property type="evidence" value="ECO:0007669"/>
    <property type="project" value="InterPro"/>
</dbReference>
<dbReference type="AlphaFoldDB" id="D7DNM7"/>
<evidence type="ECO:0000256" key="3">
    <source>
        <dbReference type="ARBA" id="ARBA00022692"/>
    </source>
</evidence>
<dbReference type="InterPro" id="IPR001279">
    <property type="entry name" value="Metallo-B-lactamas"/>
</dbReference>
<evidence type="ECO:0000256" key="4">
    <source>
        <dbReference type="ARBA" id="ARBA00022989"/>
    </source>
</evidence>
<dbReference type="InterPro" id="IPR025405">
    <property type="entry name" value="DUF4131"/>
</dbReference>
<keyword evidence="2" id="KW-1003">Cell membrane</keyword>
<dbReference type="CDD" id="cd07731">
    <property type="entry name" value="ComA-like_MBL-fold"/>
    <property type="match status" value="1"/>
</dbReference>
<feature type="transmembrane region" description="Helical" evidence="6">
    <location>
        <begin position="413"/>
        <end position="434"/>
    </location>
</feature>
<dbReference type="STRING" id="666681.M301_0660"/>
<feature type="transmembrane region" description="Helical" evidence="6">
    <location>
        <begin position="276"/>
        <end position="299"/>
    </location>
</feature>
<proteinExistence type="predicted"/>
<keyword evidence="5 6" id="KW-0472">Membrane</keyword>
<feature type="transmembrane region" description="Helical" evidence="6">
    <location>
        <begin position="314"/>
        <end position="334"/>
    </location>
</feature>
<comment type="subcellular location">
    <subcellularLocation>
        <location evidence="1">Cell membrane</location>
        <topology evidence="1">Multi-pass membrane protein</topology>
    </subcellularLocation>
</comment>
<dbReference type="InterPro" id="IPR004477">
    <property type="entry name" value="ComEC_N"/>
</dbReference>
<keyword evidence="4 6" id="KW-1133">Transmembrane helix</keyword>
<protein>
    <submittedName>
        <fullName evidence="8">DNA internalization-related competence protein ComEC/Rec2</fullName>
    </submittedName>
</protein>
<dbReference type="GO" id="GO:0005886">
    <property type="term" value="C:plasma membrane"/>
    <property type="evidence" value="ECO:0007669"/>
    <property type="project" value="UniProtKB-SubCell"/>
</dbReference>
<name>D7DNM7_METV0</name>
<dbReference type="KEGG" id="meh:M301_0660"/>
<reference evidence="8 9" key="2">
    <citation type="journal article" date="2011" name="J. Bacteriol.">
        <title>Genomes of three methylotrophs from a single niche uncover genetic and metabolic divergence of Methylophilaceae.</title>
        <authorList>
            <person name="Lapidus A."/>
            <person name="Clum A."/>
            <person name="Labutti K."/>
            <person name="Kaluzhnaya M.G."/>
            <person name="Lim S."/>
            <person name="Beck D.A."/>
            <person name="Glavina Del Rio T."/>
            <person name="Nolan M."/>
            <person name="Mavromatis K."/>
            <person name="Huntemann M."/>
            <person name="Lucas S."/>
            <person name="Lidstrom M.E."/>
            <person name="Ivanova N."/>
            <person name="Chistoserdova L."/>
        </authorList>
    </citation>
    <scope>NUCLEOTIDE SEQUENCE [LARGE SCALE GENOMIC DNA]</scope>
    <source>
        <strain evidence="8 9">301</strain>
    </source>
</reference>
<dbReference type="Pfam" id="PF03772">
    <property type="entry name" value="Competence"/>
    <property type="match status" value="1"/>
</dbReference>
<dbReference type="SMART" id="SM00849">
    <property type="entry name" value="Lactamase_B"/>
    <property type="match status" value="1"/>
</dbReference>
<feature type="transmembrane region" description="Helical" evidence="6">
    <location>
        <begin position="496"/>
        <end position="513"/>
    </location>
</feature>
<dbReference type="InterPro" id="IPR004797">
    <property type="entry name" value="Competence_ComEC/Rec2"/>
</dbReference>
<dbReference type="HOGENOM" id="CLU_010363_3_0_4"/>
<dbReference type="Proteomes" id="UP000000383">
    <property type="component" value="Chromosome"/>
</dbReference>
<organism evidence="8 9">
    <name type="scientific">Methylotenera versatilis (strain 301)</name>
    <dbReference type="NCBI Taxonomy" id="666681"/>
    <lineage>
        <taxon>Bacteria</taxon>
        <taxon>Pseudomonadati</taxon>
        <taxon>Pseudomonadota</taxon>
        <taxon>Betaproteobacteria</taxon>
        <taxon>Nitrosomonadales</taxon>
        <taxon>Methylophilaceae</taxon>
        <taxon>Methylotenera</taxon>
    </lineage>
</organism>
<feature type="transmembrane region" description="Helical" evidence="6">
    <location>
        <begin position="340"/>
        <end position="370"/>
    </location>
</feature>
<keyword evidence="3 6" id="KW-0812">Transmembrane</keyword>
<reference evidence="9" key="1">
    <citation type="submission" date="2010-05" db="EMBL/GenBank/DDBJ databases">
        <title>Complete sequence of Methylotenera sp. 301.</title>
        <authorList>
            <person name="Lucas S."/>
            <person name="Copeland A."/>
            <person name="Lapidus A."/>
            <person name="Cheng J.-F."/>
            <person name="Bruce D."/>
            <person name="Goodwin L."/>
            <person name="Pitluck S."/>
            <person name="Clum A."/>
            <person name="Land M."/>
            <person name="Hauser L."/>
            <person name="Kyrpides N."/>
            <person name="Ivanova N."/>
            <person name="Chistoservova L."/>
            <person name="Kalyuzhnaya M."/>
            <person name="Woyke T."/>
        </authorList>
    </citation>
    <scope>NUCLEOTIDE SEQUENCE [LARGE SCALE GENOMIC DNA]</scope>
    <source>
        <strain evidence="9">301</strain>
    </source>
</reference>
<accession>D7DNM7</accession>
<feature type="transmembrane region" description="Helical" evidence="6">
    <location>
        <begin position="24"/>
        <end position="42"/>
    </location>
</feature>
<dbReference type="InterPro" id="IPR052159">
    <property type="entry name" value="Competence_DNA_uptake"/>
</dbReference>
<evidence type="ECO:0000256" key="1">
    <source>
        <dbReference type="ARBA" id="ARBA00004651"/>
    </source>
</evidence>
<dbReference type="eggNOG" id="COG0658">
    <property type="taxonomic scope" value="Bacteria"/>
</dbReference>
<dbReference type="EMBL" id="CP002056">
    <property type="protein sequence ID" value="ADI29044.1"/>
    <property type="molecule type" value="Genomic_DNA"/>
</dbReference>
<evidence type="ECO:0000256" key="2">
    <source>
        <dbReference type="ARBA" id="ARBA00022475"/>
    </source>
</evidence>
<feature type="transmembrane region" description="Helical" evidence="6">
    <location>
        <begin position="382"/>
        <end position="401"/>
    </location>
</feature>
<dbReference type="Pfam" id="PF13567">
    <property type="entry name" value="DUF4131"/>
    <property type="match status" value="1"/>
</dbReference>
<evidence type="ECO:0000256" key="5">
    <source>
        <dbReference type="ARBA" id="ARBA00023136"/>
    </source>
</evidence>
<dbReference type="InterPro" id="IPR035681">
    <property type="entry name" value="ComA-like_MBL"/>
</dbReference>
<dbReference type="PANTHER" id="PTHR30619">
    <property type="entry name" value="DNA INTERNALIZATION/COMPETENCE PROTEIN COMEC/REC2"/>
    <property type="match status" value="1"/>
</dbReference>
<evidence type="ECO:0000256" key="6">
    <source>
        <dbReference type="SAM" id="Phobius"/>
    </source>
</evidence>
<feature type="transmembrane region" description="Helical" evidence="6">
    <location>
        <begin position="519"/>
        <end position="536"/>
    </location>
</feature>
<evidence type="ECO:0000313" key="8">
    <source>
        <dbReference type="EMBL" id="ADI29044.1"/>
    </source>
</evidence>
<evidence type="ECO:0000313" key="9">
    <source>
        <dbReference type="Proteomes" id="UP000000383"/>
    </source>
</evidence>
<sequence>MILAALMFVFGAWNVQQLAQLPSVTWLTCAFFIVVAISVAYSRFLPDYLSPNYLSSKVLKRTLLCIAAFLLGVCWASGFAYWRMNDELPHVWEQKDIAIEGVVASMPEATERGERFKFDVEKILTTGAIVPKHISLNQYRAYSHGGNRDSNKDAVDDAAELNQFHAGERWSLVVRLKRPHGTVNPHGFDFESWALAENIRATGSIKSKAGLKKIDDFVWRSSYVVEQFREQVQKRITKVLAGKPYSGVIQALVMGDDSQISVEDWQVFLRTGTSHLMSISGLHITMLAGLAFGFVSFFWRRSHQLVMKLPTRKAATFAGVVVALTYSLIAGFSVPSQRTFYMLLVFSVALWSGRQLVISQVLAIALLIVVLLDPWAVSSPGFWLSFGAVAMLAYALGGRVGQAHWFQAALKTQYAVTIGMLPLLLVLFGQASVISPIANAFAIPLISFVVTPLALLGSFLPIDTPLNLSYEALEVGMLALKWLNQLPAAIWQQHEPAAWTLIPAMLGVLWLLLPRGFPMRWMGLLGFLPILLLVPTRPALGDMKVTVLDVGQGLSVVVQTAKHNMVYDSGPKYNEQSDAGSRIVVPFLHGEGIKKVDGFVVSHNDIDHSGGMASVLALMTVTWLDSSLPEDADIPATQRKMRCFAGQHWVWDDVQFEMLHPRAESYDDANIKDNDRSCVLKVTSQAGSVLLTGDIEKLDELELINLEADQLKSDVIVVPHHGSKTSSTPDFIEAVAPRVSIFTNGYLNRFGHPKPVVFERYRATQSLLYRSDYNGAIEMNFVSKRNIQIVSWRNQYKRYWQDSFEPLN</sequence>
<dbReference type="NCBIfam" id="TIGR00360">
    <property type="entry name" value="ComEC_N-term"/>
    <property type="match status" value="1"/>
</dbReference>
<dbReference type="eggNOG" id="COG2333">
    <property type="taxonomic scope" value="Bacteria"/>
</dbReference>
<gene>
    <name evidence="8" type="ordered locus">M301_0660</name>
</gene>
<feature type="transmembrane region" description="Helical" evidence="6">
    <location>
        <begin position="441"/>
        <end position="462"/>
    </location>
</feature>
<dbReference type="Gene3D" id="3.60.15.10">
    <property type="entry name" value="Ribonuclease Z/Hydroxyacylglutathione hydrolase-like"/>
    <property type="match status" value="1"/>
</dbReference>
<feature type="domain" description="Metallo-beta-lactamase" evidence="7">
    <location>
        <begin position="552"/>
        <end position="746"/>
    </location>
</feature>
<dbReference type="SUPFAM" id="SSF56281">
    <property type="entry name" value="Metallo-hydrolase/oxidoreductase"/>
    <property type="match status" value="1"/>
</dbReference>
<dbReference type="PANTHER" id="PTHR30619:SF1">
    <property type="entry name" value="RECOMBINATION PROTEIN 2"/>
    <property type="match status" value="1"/>
</dbReference>